<comment type="caution">
    <text evidence="2">The sequence shown here is derived from an EMBL/GenBank/DDBJ whole genome shotgun (WGS) entry which is preliminary data.</text>
</comment>
<reference evidence="3" key="1">
    <citation type="journal article" date="2019" name="Int. J. Syst. Evol. Microbiol.">
        <title>The Global Catalogue of Microorganisms (GCM) 10K type strain sequencing project: providing services to taxonomists for standard genome sequencing and annotation.</title>
        <authorList>
            <consortium name="The Broad Institute Genomics Platform"/>
            <consortium name="The Broad Institute Genome Sequencing Center for Infectious Disease"/>
            <person name="Wu L."/>
            <person name="Ma J."/>
        </authorList>
    </citation>
    <scope>NUCLEOTIDE SEQUENCE [LARGE SCALE GENOMIC DNA]</scope>
    <source>
        <strain evidence="3">NCAIM B.02333</strain>
    </source>
</reference>
<evidence type="ECO:0000313" key="3">
    <source>
        <dbReference type="Proteomes" id="UP001595685"/>
    </source>
</evidence>
<gene>
    <name evidence="2" type="ORF">ACFOLH_03565</name>
</gene>
<dbReference type="InterPro" id="IPR000182">
    <property type="entry name" value="GNAT_dom"/>
</dbReference>
<sequence length="149" mass="16248">MEQETARARWDELDVRTAYELLRLRSDVFVVEQECAYPDLDGRDTEPTTEHRWVHEPGRPGAVLAYLRVLADPAGLRVGRVVTAPAARGRGLAGVLVGQVVADHGASATVVLDAQSHLAGWYGRHGFVRDGEDFVEDGIPHTPMARPAG</sequence>
<dbReference type="PROSITE" id="PS51186">
    <property type="entry name" value="GNAT"/>
    <property type="match status" value="1"/>
</dbReference>
<name>A0ABV7WC69_9MICO</name>
<accession>A0ABV7WC69</accession>
<dbReference type="Gene3D" id="3.40.630.30">
    <property type="match status" value="1"/>
</dbReference>
<proteinExistence type="predicted"/>
<dbReference type="Proteomes" id="UP001595685">
    <property type="component" value="Unassembled WGS sequence"/>
</dbReference>
<dbReference type="InterPro" id="IPR016181">
    <property type="entry name" value="Acyl_CoA_acyltransferase"/>
</dbReference>
<keyword evidence="3" id="KW-1185">Reference proteome</keyword>
<evidence type="ECO:0000313" key="2">
    <source>
        <dbReference type="EMBL" id="MFC3687416.1"/>
    </source>
</evidence>
<dbReference type="EMBL" id="JBHRWW010000002">
    <property type="protein sequence ID" value="MFC3687416.1"/>
    <property type="molecule type" value="Genomic_DNA"/>
</dbReference>
<dbReference type="RefSeq" id="WP_340290202.1">
    <property type="nucleotide sequence ID" value="NZ_JBBEOI010000015.1"/>
</dbReference>
<organism evidence="2 3">
    <name type="scientific">Aquipuribacter hungaricus</name>
    <dbReference type="NCBI Taxonomy" id="545624"/>
    <lineage>
        <taxon>Bacteria</taxon>
        <taxon>Bacillati</taxon>
        <taxon>Actinomycetota</taxon>
        <taxon>Actinomycetes</taxon>
        <taxon>Micrococcales</taxon>
        <taxon>Intrasporangiaceae</taxon>
        <taxon>Aquipuribacter</taxon>
    </lineage>
</organism>
<protein>
    <submittedName>
        <fullName evidence="2">GNAT family N-acetyltransferase</fullName>
    </submittedName>
</protein>
<evidence type="ECO:0000259" key="1">
    <source>
        <dbReference type="PROSITE" id="PS51186"/>
    </source>
</evidence>
<feature type="domain" description="N-acetyltransferase" evidence="1">
    <location>
        <begin position="8"/>
        <end position="149"/>
    </location>
</feature>
<dbReference type="Pfam" id="PF13673">
    <property type="entry name" value="Acetyltransf_10"/>
    <property type="match status" value="1"/>
</dbReference>
<dbReference type="SUPFAM" id="SSF55729">
    <property type="entry name" value="Acyl-CoA N-acyltransferases (Nat)"/>
    <property type="match status" value="1"/>
</dbReference>